<keyword evidence="9" id="KW-0625">Polysaccharide transport</keyword>
<dbReference type="Proteomes" id="UP000176562">
    <property type="component" value="Chromosome"/>
</dbReference>
<evidence type="ECO:0000256" key="10">
    <source>
        <dbReference type="ARBA" id="ARBA00023136"/>
    </source>
</evidence>
<feature type="transmembrane region" description="Helical" evidence="11">
    <location>
        <begin position="121"/>
        <end position="139"/>
    </location>
</feature>
<evidence type="ECO:0000256" key="11">
    <source>
        <dbReference type="RuleBase" id="RU361157"/>
    </source>
</evidence>
<evidence type="ECO:0000256" key="6">
    <source>
        <dbReference type="ARBA" id="ARBA00022692"/>
    </source>
</evidence>
<evidence type="ECO:0000256" key="8">
    <source>
        <dbReference type="ARBA" id="ARBA00022989"/>
    </source>
</evidence>
<organism evidence="13 14">
    <name type="scientific">Rhodobacter xanthinilyticus</name>
    <dbReference type="NCBI Taxonomy" id="1850250"/>
    <lineage>
        <taxon>Bacteria</taxon>
        <taxon>Pseudomonadati</taxon>
        <taxon>Pseudomonadota</taxon>
        <taxon>Alphaproteobacteria</taxon>
        <taxon>Rhodobacterales</taxon>
        <taxon>Rhodobacter group</taxon>
        <taxon>Rhodobacter</taxon>
    </lineage>
</organism>
<dbReference type="GO" id="GO:0043190">
    <property type="term" value="C:ATP-binding cassette (ABC) transporter complex"/>
    <property type="evidence" value="ECO:0007669"/>
    <property type="project" value="InterPro"/>
</dbReference>
<accession>A0A1D9MFZ3</accession>
<dbReference type="PANTHER" id="PTHR30413">
    <property type="entry name" value="INNER MEMBRANE TRANSPORT PERMEASE"/>
    <property type="match status" value="1"/>
</dbReference>
<feature type="domain" description="ABC transmembrane type-2" evidence="12">
    <location>
        <begin position="33"/>
        <end position="254"/>
    </location>
</feature>
<evidence type="ECO:0000259" key="12">
    <source>
        <dbReference type="PROSITE" id="PS51012"/>
    </source>
</evidence>
<feature type="transmembrane region" description="Helical" evidence="11">
    <location>
        <begin position="177"/>
        <end position="195"/>
    </location>
</feature>
<dbReference type="GO" id="GO:0140359">
    <property type="term" value="F:ABC-type transporter activity"/>
    <property type="evidence" value="ECO:0007669"/>
    <property type="project" value="InterPro"/>
</dbReference>
<name>A0A1D9MFZ3_9RHOB</name>
<dbReference type="InterPro" id="IPR013525">
    <property type="entry name" value="ABC2_TM"/>
</dbReference>
<keyword evidence="14" id="KW-1185">Reference proteome</keyword>
<evidence type="ECO:0000313" key="13">
    <source>
        <dbReference type="EMBL" id="AOZ70805.1"/>
    </source>
</evidence>
<keyword evidence="4 11" id="KW-1003">Cell membrane</keyword>
<dbReference type="Pfam" id="PF01061">
    <property type="entry name" value="ABC2_membrane"/>
    <property type="match status" value="1"/>
</dbReference>
<dbReference type="EMBL" id="CP017781">
    <property type="protein sequence ID" value="AOZ70805.1"/>
    <property type="molecule type" value="Genomic_DNA"/>
</dbReference>
<dbReference type="GO" id="GO:0015920">
    <property type="term" value="P:lipopolysaccharide transport"/>
    <property type="evidence" value="ECO:0007669"/>
    <property type="project" value="TreeGrafter"/>
</dbReference>
<comment type="subcellular location">
    <subcellularLocation>
        <location evidence="11">Cell inner membrane</location>
        <topology evidence="11">Multi-pass membrane protein</topology>
    </subcellularLocation>
    <subcellularLocation>
        <location evidence="1">Cell membrane</location>
        <topology evidence="1">Multi-pass membrane protein</topology>
    </subcellularLocation>
</comment>
<dbReference type="InterPro" id="IPR000412">
    <property type="entry name" value="ABC_2_transport"/>
</dbReference>
<dbReference type="KEGG" id="rhp:LPB142_01200"/>
<evidence type="ECO:0000256" key="5">
    <source>
        <dbReference type="ARBA" id="ARBA00022597"/>
    </source>
</evidence>
<evidence type="ECO:0000256" key="4">
    <source>
        <dbReference type="ARBA" id="ARBA00022475"/>
    </source>
</evidence>
<evidence type="ECO:0000256" key="9">
    <source>
        <dbReference type="ARBA" id="ARBA00023047"/>
    </source>
</evidence>
<keyword evidence="6 11" id="KW-0812">Transmembrane</keyword>
<protein>
    <recommendedName>
        <fullName evidence="11">Transport permease protein</fullName>
    </recommendedName>
</protein>
<dbReference type="PANTHER" id="PTHR30413:SF10">
    <property type="entry name" value="CAPSULE POLYSACCHARIDE EXPORT INNER-MEMBRANE PROTEIN CTRC"/>
    <property type="match status" value="1"/>
</dbReference>
<proteinExistence type="inferred from homology"/>
<feature type="transmembrane region" description="Helical" evidence="11">
    <location>
        <begin position="232"/>
        <end position="251"/>
    </location>
</feature>
<feature type="transmembrane region" description="Helical" evidence="11">
    <location>
        <begin position="32"/>
        <end position="56"/>
    </location>
</feature>
<keyword evidence="10 11" id="KW-0472">Membrane</keyword>
<dbReference type="PROSITE" id="PS51012">
    <property type="entry name" value="ABC_TM2"/>
    <property type="match status" value="1"/>
</dbReference>
<evidence type="ECO:0000256" key="7">
    <source>
        <dbReference type="ARBA" id="ARBA00022903"/>
    </source>
</evidence>
<evidence type="ECO:0000313" key="14">
    <source>
        <dbReference type="Proteomes" id="UP000176562"/>
    </source>
</evidence>
<dbReference type="PRINTS" id="PR00164">
    <property type="entry name" value="ABC2TRNSPORT"/>
</dbReference>
<comment type="similarity">
    <text evidence="2 11">Belongs to the ABC-2 integral membrane protein family.</text>
</comment>
<evidence type="ECO:0000256" key="3">
    <source>
        <dbReference type="ARBA" id="ARBA00022448"/>
    </source>
</evidence>
<gene>
    <name evidence="13" type="ORF">LPB142_01200</name>
</gene>
<feature type="transmembrane region" description="Helical" evidence="11">
    <location>
        <begin position="146"/>
        <end position="171"/>
    </location>
</feature>
<sequence>MRAPQRPRSLATARTIAALMLREMSTTYGRSMLGYLWAVLEPVAGIMLMTFIFSFAFRAPPIGTNFPLFYASGILPFMAYMDIGQKISVSLRFSKSLMFYPGVTFIDAIVARFLINALTFVMVAVIVYGLIFLVFRLNAIIDLPAIFLAFAMAFALGLGIGTLNCFLLSSYPLWERAWAVITRPLFIVSCIFYIFDSIPEPYRGWLWWNPLVHIIGQARKGFYATYDGAYVSPLYVFTVSAVTFAAGLLLLRRYHRDIVNF</sequence>
<keyword evidence="3 11" id="KW-0813">Transport</keyword>
<keyword evidence="5" id="KW-0762">Sugar transport</keyword>
<dbReference type="InterPro" id="IPR047817">
    <property type="entry name" value="ABC2_TM_bact-type"/>
</dbReference>
<evidence type="ECO:0000256" key="1">
    <source>
        <dbReference type="ARBA" id="ARBA00004651"/>
    </source>
</evidence>
<feature type="transmembrane region" description="Helical" evidence="11">
    <location>
        <begin position="68"/>
        <end position="85"/>
    </location>
</feature>
<keyword evidence="8 11" id="KW-1133">Transmembrane helix</keyword>
<keyword evidence="7" id="KW-0972">Capsule biogenesis/degradation</keyword>
<reference evidence="13 14" key="1">
    <citation type="submission" date="2016-10" db="EMBL/GenBank/DDBJ databases">
        <title>Rhodobacter sp. LPB0142, isolated from sea water.</title>
        <authorList>
            <person name="Kim E."/>
            <person name="Yi H."/>
        </authorList>
    </citation>
    <scope>NUCLEOTIDE SEQUENCE [LARGE SCALE GENOMIC DNA]</scope>
    <source>
        <strain evidence="13 14">LPB0142</strain>
    </source>
</reference>
<dbReference type="AlphaFoldDB" id="A0A1D9MFZ3"/>
<evidence type="ECO:0000256" key="2">
    <source>
        <dbReference type="ARBA" id="ARBA00007783"/>
    </source>
</evidence>
<dbReference type="STRING" id="1850250.LPB142_01200"/>
<dbReference type="GO" id="GO:0015774">
    <property type="term" value="P:polysaccharide transport"/>
    <property type="evidence" value="ECO:0007669"/>
    <property type="project" value="UniProtKB-KW"/>
</dbReference>